<comment type="caution">
    <text evidence="7">Lacks conserved residue(s) required for the propagation of feature annotation.</text>
</comment>
<evidence type="ECO:0000256" key="2">
    <source>
        <dbReference type="ARBA" id="ARBA00022448"/>
    </source>
</evidence>
<evidence type="ECO:0000313" key="9">
    <source>
        <dbReference type="EMBL" id="TQV82278.1"/>
    </source>
</evidence>
<feature type="domain" description="Tripartite ATP-independent periplasmic transporters DctQ component" evidence="8">
    <location>
        <begin position="51"/>
        <end position="161"/>
    </location>
</feature>
<evidence type="ECO:0000256" key="3">
    <source>
        <dbReference type="ARBA" id="ARBA00022475"/>
    </source>
</evidence>
<evidence type="ECO:0000256" key="6">
    <source>
        <dbReference type="ARBA" id="ARBA00023136"/>
    </source>
</evidence>
<evidence type="ECO:0000256" key="7">
    <source>
        <dbReference type="RuleBase" id="RU369079"/>
    </source>
</evidence>
<gene>
    <name evidence="9" type="ORF">FKG95_08660</name>
</gene>
<reference evidence="9 10" key="1">
    <citation type="submission" date="2019-06" db="EMBL/GenBank/DDBJ databases">
        <title>Whole genome sequence for Rhodospirillaceae sp. R148.</title>
        <authorList>
            <person name="Wang G."/>
        </authorList>
    </citation>
    <scope>NUCLEOTIDE SEQUENCE [LARGE SCALE GENOMIC DNA]</scope>
    <source>
        <strain evidence="9 10">R148</strain>
    </source>
</reference>
<feature type="transmembrane region" description="Helical" evidence="7">
    <location>
        <begin position="12"/>
        <end position="36"/>
    </location>
</feature>
<comment type="subcellular location">
    <subcellularLocation>
        <location evidence="7">Cell inner membrane</location>
        <topology evidence="7">Multi-pass membrane protein</topology>
    </subcellularLocation>
    <subcellularLocation>
        <location evidence="1">Cell membrane</location>
        <topology evidence="1">Multi-pass membrane protein</topology>
    </subcellularLocation>
</comment>
<comment type="function">
    <text evidence="7">Part of the tripartite ATP-independent periplasmic (TRAP) transport system.</text>
</comment>
<keyword evidence="7" id="KW-0997">Cell inner membrane</keyword>
<evidence type="ECO:0000313" key="10">
    <source>
        <dbReference type="Proteomes" id="UP000315252"/>
    </source>
</evidence>
<proteinExistence type="inferred from homology"/>
<evidence type="ECO:0000256" key="5">
    <source>
        <dbReference type="ARBA" id="ARBA00022989"/>
    </source>
</evidence>
<keyword evidence="4 7" id="KW-0812">Transmembrane</keyword>
<dbReference type="GO" id="GO:0022857">
    <property type="term" value="F:transmembrane transporter activity"/>
    <property type="evidence" value="ECO:0007669"/>
    <property type="project" value="UniProtKB-UniRule"/>
</dbReference>
<feature type="transmembrane region" description="Helical" evidence="7">
    <location>
        <begin position="139"/>
        <end position="159"/>
    </location>
</feature>
<feature type="transmembrane region" description="Helical" evidence="7">
    <location>
        <begin position="99"/>
        <end position="119"/>
    </location>
</feature>
<evidence type="ECO:0000259" key="8">
    <source>
        <dbReference type="Pfam" id="PF04290"/>
    </source>
</evidence>
<comment type="caution">
    <text evidence="9">The sequence shown here is derived from an EMBL/GenBank/DDBJ whole genome shotgun (WGS) entry which is preliminary data.</text>
</comment>
<keyword evidence="6 7" id="KW-0472">Membrane</keyword>
<keyword evidence="2 7" id="KW-0813">Transport</keyword>
<dbReference type="OrthoDB" id="6183232at2"/>
<dbReference type="GO" id="GO:0005886">
    <property type="term" value="C:plasma membrane"/>
    <property type="evidence" value="ECO:0007669"/>
    <property type="project" value="UniProtKB-SubCell"/>
</dbReference>
<dbReference type="AlphaFoldDB" id="A0A545TYG8"/>
<organism evidence="9 10">
    <name type="scientific">Denitrobaculum tricleocarpae</name>
    <dbReference type="NCBI Taxonomy" id="2591009"/>
    <lineage>
        <taxon>Bacteria</taxon>
        <taxon>Pseudomonadati</taxon>
        <taxon>Pseudomonadota</taxon>
        <taxon>Alphaproteobacteria</taxon>
        <taxon>Rhodospirillales</taxon>
        <taxon>Rhodospirillaceae</taxon>
        <taxon>Denitrobaculum</taxon>
    </lineage>
</organism>
<accession>A0A545TYG8</accession>
<sequence>MPALMEKLAIGWALLGGVLLIAIVLVTAVNVGAFGLDRLAGLFGGAVPGLPGYEDFVRLAISAAAPMFFPYCQLRRGHVAVDIFVSHFSLRTQRRLDRFSLLAIAVMALFLTYWLILGLGETYSDGALSRVLGWPEWPFYLPGIASLALWALVALTQFFKADAHV</sequence>
<comment type="subunit">
    <text evidence="7">The complex comprises the extracytoplasmic solute receptor protein and the two transmembrane proteins.</text>
</comment>
<evidence type="ECO:0000256" key="1">
    <source>
        <dbReference type="ARBA" id="ARBA00004651"/>
    </source>
</evidence>
<dbReference type="EMBL" id="VHSH01000002">
    <property type="protein sequence ID" value="TQV82278.1"/>
    <property type="molecule type" value="Genomic_DNA"/>
</dbReference>
<keyword evidence="5 7" id="KW-1133">Transmembrane helix</keyword>
<protein>
    <recommendedName>
        <fullName evidence="7">TRAP transporter small permease protein</fullName>
    </recommendedName>
</protein>
<comment type="similarity">
    <text evidence="7">Belongs to the TRAP transporter small permease family.</text>
</comment>
<name>A0A545TYG8_9PROT</name>
<dbReference type="Pfam" id="PF04290">
    <property type="entry name" value="DctQ"/>
    <property type="match status" value="1"/>
</dbReference>
<keyword evidence="10" id="KW-1185">Reference proteome</keyword>
<dbReference type="RefSeq" id="WP_142895909.1">
    <property type="nucleotide sequence ID" value="NZ_ML660053.1"/>
</dbReference>
<keyword evidence="3" id="KW-1003">Cell membrane</keyword>
<dbReference type="Proteomes" id="UP000315252">
    <property type="component" value="Unassembled WGS sequence"/>
</dbReference>
<evidence type="ECO:0000256" key="4">
    <source>
        <dbReference type="ARBA" id="ARBA00022692"/>
    </source>
</evidence>
<dbReference type="InterPro" id="IPR055348">
    <property type="entry name" value="DctQ"/>
</dbReference>